<dbReference type="AlphaFoldDB" id="A0A915JVG5"/>
<evidence type="ECO:0000313" key="1">
    <source>
        <dbReference type="Proteomes" id="UP000887565"/>
    </source>
</evidence>
<sequence length="70" mass="8614">MTKWKSLENDILHNRMMARFSSIRDEKLHQFSFSAYFEFDERHSTTEFDHILDRQKSPLIDAHRNFIRQL</sequence>
<name>A0A915JVG5_ROMCU</name>
<protein>
    <submittedName>
        <fullName evidence="2">Uncharacterized protein</fullName>
    </submittedName>
</protein>
<reference evidence="2" key="1">
    <citation type="submission" date="2022-11" db="UniProtKB">
        <authorList>
            <consortium name="WormBaseParasite"/>
        </authorList>
    </citation>
    <scope>IDENTIFICATION</scope>
</reference>
<dbReference type="Proteomes" id="UP000887565">
    <property type="component" value="Unplaced"/>
</dbReference>
<evidence type="ECO:0000313" key="2">
    <source>
        <dbReference type="WBParaSite" id="nRc.2.0.1.t29757-RA"/>
    </source>
</evidence>
<keyword evidence="1" id="KW-1185">Reference proteome</keyword>
<accession>A0A915JVG5</accession>
<organism evidence="1 2">
    <name type="scientific">Romanomermis culicivorax</name>
    <name type="common">Nematode worm</name>
    <dbReference type="NCBI Taxonomy" id="13658"/>
    <lineage>
        <taxon>Eukaryota</taxon>
        <taxon>Metazoa</taxon>
        <taxon>Ecdysozoa</taxon>
        <taxon>Nematoda</taxon>
        <taxon>Enoplea</taxon>
        <taxon>Dorylaimia</taxon>
        <taxon>Mermithida</taxon>
        <taxon>Mermithoidea</taxon>
        <taxon>Mermithidae</taxon>
        <taxon>Romanomermis</taxon>
    </lineage>
</organism>
<dbReference type="WBParaSite" id="nRc.2.0.1.t29757-RA">
    <property type="protein sequence ID" value="nRc.2.0.1.t29757-RA"/>
    <property type="gene ID" value="nRc.2.0.1.g29757"/>
</dbReference>
<proteinExistence type="predicted"/>